<dbReference type="Pfam" id="PF00885">
    <property type="entry name" value="DMRL_synthase"/>
    <property type="match status" value="1"/>
</dbReference>
<dbReference type="EMBL" id="JPVP01000053">
    <property type="protein sequence ID" value="KGR85807.1"/>
    <property type="molecule type" value="Genomic_DNA"/>
</dbReference>
<dbReference type="Gene3D" id="3.40.50.960">
    <property type="entry name" value="Lumazine/riboflavin synthase"/>
    <property type="match status" value="1"/>
</dbReference>
<sequence length="159" mass="16612">MGQTFEAQLIGTGLKVGIVVGRFNEFITAKLLSGAMDGLKRHGMAEEDIDVAWVPGAFEVPFIAKKMAESGQYDAIIGLGTVIRGSTTHYDYVCNEAAKGIASVGLSTGVPVIFGIITTETIEQAIERAGTKAGNKGYESAVSAIEMANLSRLLPGASS</sequence>
<evidence type="ECO:0000313" key="10">
    <source>
        <dbReference type="Proteomes" id="UP000030437"/>
    </source>
</evidence>
<dbReference type="GO" id="GO:0009349">
    <property type="term" value="C:riboflavin synthase complex"/>
    <property type="evidence" value="ECO:0007669"/>
    <property type="project" value="UniProtKB-UniRule"/>
</dbReference>
<gene>
    <name evidence="8 9" type="primary">ribH</name>
    <name evidence="9" type="ORF">CD32_08135</name>
</gene>
<dbReference type="EC" id="2.5.1.78" evidence="3 8"/>
<evidence type="ECO:0000256" key="3">
    <source>
        <dbReference type="ARBA" id="ARBA00012664"/>
    </source>
</evidence>
<dbReference type="AlphaFoldDB" id="A0A0A3JFM2"/>
<protein>
    <recommendedName>
        <fullName evidence="7 8">6,7-dimethyl-8-ribityllumazine synthase</fullName>
        <shortName evidence="8">DMRL synthase</shortName>
        <shortName evidence="8">LS</shortName>
        <shortName evidence="8">Lumazine synthase</shortName>
        <ecNumber evidence="3 8">2.5.1.78</ecNumber>
    </recommendedName>
</protein>
<dbReference type="RefSeq" id="WP_036153297.1">
    <property type="nucleotide sequence ID" value="NZ_AVCX01000008.1"/>
</dbReference>
<feature type="binding site" evidence="8">
    <location>
        <begin position="86"/>
        <end position="87"/>
    </location>
    <ligand>
        <name>(2S)-2-hydroxy-3-oxobutyl phosphate</name>
        <dbReference type="ChEBI" id="CHEBI:58830"/>
    </ligand>
</feature>
<dbReference type="UniPathway" id="UPA00275">
    <property type="reaction ID" value="UER00404"/>
</dbReference>
<dbReference type="OrthoDB" id="9809709at2"/>
<comment type="catalytic activity">
    <reaction evidence="6 8">
        <text>(2S)-2-hydroxy-3-oxobutyl phosphate + 5-amino-6-(D-ribitylamino)uracil = 6,7-dimethyl-8-(1-D-ribityl)lumazine + phosphate + 2 H2O + H(+)</text>
        <dbReference type="Rhea" id="RHEA:26152"/>
        <dbReference type="ChEBI" id="CHEBI:15377"/>
        <dbReference type="ChEBI" id="CHEBI:15378"/>
        <dbReference type="ChEBI" id="CHEBI:15934"/>
        <dbReference type="ChEBI" id="CHEBI:43474"/>
        <dbReference type="ChEBI" id="CHEBI:58201"/>
        <dbReference type="ChEBI" id="CHEBI:58830"/>
        <dbReference type="EC" id="2.5.1.78"/>
    </reaction>
</comment>
<dbReference type="NCBIfam" id="NF000812">
    <property type="entry name" value="PRK00061.1-4"/>
    <property type="match status" value="1"/>
</dbReference>
<dbReference type="STRING" id="1220589.CD32_08135"/>
<dbReference type="InterPro" id="IPR034964">
    <property type="entry name" value="LS"/>
</dbReference>
<comment type="pathway">
    <text evidence="1 8">Cofactor biosynthesis; riboflavin biosynthesis; riboflavin from 2-hydroxy-3-oxobutyl phosphate and 5-amino-6-(D-ribitylamino)uracil: step 1/2.</text>
</comment>
<keyword evidence="4 8" id="KW-0686">Riboflavin biosynthesis</keyword>
<organism evidence="9 10">
    <name type="scientific">Lysinibacillus odysseyi 34hs-1 = NBRC 100172</name>
    <dbReference type="NCBI Taxonomy" id="1220589"/>
    <lineage>
        <taxon>Bacteria</taxon>
        <taxon>Bacillati</taxon>
        <taxon>Bacillota</taxon>
        <taxon>Bacilli</taxon>
        <taxon>Bacillales</taxon>
        <taxon>Bacillaceae</taxon>
        <taxon>Lysinibacillus</taxon>
    </lineage>
</organism>
<dbReference type="SUPFAM" id="SSF52121">
    <property type="entry name" value="Lumazine synthase"/>
    <property type="match status" value="1"/>
</dbReference>
<evidence type="ECO:0000256" key="4">
    <source>
        <dbReference type="ARBA" id="ARBA00022619"/>
    </source>
</evidence>
<proteinExistence type="inferred from homology"/>
<dbReference type="InterPro" id="IPR002180">
    <property type="entry name" value="LS/RS"/>
</dbReference>
<evidence type="ECO:0000256" key="5">
    <source>
        <dbReference type="ARBA" id="ARBA00022679"/>
    </source>
</evidence>
<comment type="subunit">
    <text evidence="8">Forms an icosahedral capsid composed of 60 subunits, arranged as a dodecamer of pentamers.</text>
</comment>
<dbReference type="HAMAP" id="MF_00178">
    <property type="entry name" value="Lumazine_synth"/>
    <property type="match status" value="1"/>
</dbReference>
<name>A0A0A3JFM2_9BACI</name>
<feature type="active site" description="Proton donor" evidence="8">
    <location>
        <position position="89"/>
    </location>
</feature>
<dbReference type="InterPro" id="IPR036467">
    <property type="entry name" value="LS/RS_sf"/>
</dbReference>
<dbReference type="FunFam" id="3.40.50.960:FF:000001">
    <property type="entry name" value="6,7-dimethyl-8-ribityllumazine synthase"/>
    <property type="match status" value="1"/>
</dbReference>
<evidence type="ECO:0000256" key="6">
    <source>
        <dbReference type="ARBA" id="ARBA00048785"/>
    </source>
</evidence>
<evidence type="ECO:0000256" key="1">
    <source>
        <dbReference type="ARBA" id="ARBA00004917"/>
    </source>
</evidence>
<feature type="binding site" evidence="8">
    <location>
        <position position="128"/>
    </location>
    <ligand>
        <name>(2S)-2-hydroxy-3-oxobutyl phosphate</name>
        <dbReference type="ChEBI" id="CHEBI:58830"/>
    </ligand>
</feature>
<feature type="binding site" evidence="8">
    <location>
        <position position="23"/>
    </location>
    <ligand>
        <name>5-amino-6-(D-ribitylamino)uracil</name>
        <dbReference type="ChEBI" id="CHEBI:15934"/>
    </ligand>
</feature>
<comment type="function">
    <text evidence="8">Catalyzes the formation of 6,7-dimethyl-8-ribityllumazine by condensation of 5-amino-6-(D-ribitylamino)uracil with 3,4-dihydroxy-2-butanone 4-phosphate. This is the penultimate step in the biosynthesis of riboflavin.</text>
</comment>
<dbReference type="GO" id="GO:0000906">
    <property type="term" value="F:6,7-dimethyl-8-ribityllumazine synthase activity"/>
    <property type="evidence" value="ECO:0007669"/>
    <property type="project" value="UniProtKB-UniRule"/>
</dbReference>
<comment type="caution">
    <text evidence="9">The sequence shown here is derived from an EMBL/GenBank/DDBJ whole genome shotgun (WGS) entry which is preliminary data.</text>
</comment>
<keyword evidence="5 8" id="KW-0808">Transferase</keyword>
<evidence type="ECO:0000313" key="9">
    <source>
        <dbReference type="EMBL" id="KGR85807.1"/>
    </source>
</evidence>
<accession>A0A0A3JFM2</accession>
<dbReference type="NCBIfam" id="TIGR00114">
    <property type="entry name" value="lumazine-synth"/>
    <property type="match status" value="1"/>
</dbReference>
<dbReference type="PANTHER" id="PTHR21058">
    <property type="entry name" value="6,7-DIMETHYL-8-RIBITYLLUMAZINE SYNTHASE DMRL SYNTHASE LUMAZINE SYNTHASE"/>
    <property type="match status" value="1"/>
</dbReference>
<reference evidence="9 10" key="1">
    <citation type="submission" date="2014-02" db="EMBL/GenBank/DDBJ databases">
        <title>Draft genome sequence of Lysinibacillus odysseyi NBRC 100172.</title>
        <authorList>
            <person name="Zhang F."/>
            <person name="Wang G."/>
            <person name="Zhang L."/>
        </authorList>
    </citation>
    <scope>NUCLEOTIDE SEQUENCE [LARGE SCALE GENOMIC DNA]</scope>
    <source>
        <strain evidence="9 10">NBRC 100172</strain>
    </source>
</reference>
<evidence type="ECO:0000256" key="2">
    <source>
        <dbReference type="ARBA" id="ARBA00007424"/>
    </source>
</evidence>
<dbReference type="Proteomes" id="UP000030437">
    <property type="component" value="Unassembled WGS sequence"/>
</dbReference>
<feature type="binding site" evidence="8">
    <location>
        <position position="114"/>
    </location>
    <ligand>
        <name>5-amino-6-(D-ribitylamino)uracil</name>
        <dbReference type="ChEBI" id="CHEBI:15934"/>
    </ligand>
</feature>
<evidence type="ECO:0000256" key="7">
    <source>
        <dbReference type="ARBA" id="ARBA00072606"/>
    </source>
</evidence>
<dbReference type="eggNOG" id="COG0054">
    <property type="taxonomic scope" value="Bacteria"/>
</dbReference>
<feature type="binding site" evidence="8">
    <location>
        <begin position="57"/>
        <end position="59"/>
    </location>
    <ligand>
        <name>5-amino-6-(D-ribitylamino)uracil</name>
        <dbReference type="ChEBI" id="CHEBI:15934"/>
    </ligand>
</feature>
<dbReference type="PANTHER" id="PTHR21058:SF0">
    <property type="entry name" value="6,7-DIMETHYL-8-RIBITYLLUMAZINE SYNTHASE"/>
    <property type="match status" value="1"/>
</dbReference>
<dbReference type="GO" id="GO:0009231">
    <property type="term" value="P:riboflavin biosynthetic process"/>
    <property type="evidence" value="ECO:0007669"/>
    <property type="project" value="UniProtKB-UniRule"/>
</dbReference>
<keyword evidence="10" id="KW-1185">Reference proteome</keyword>
<evidence type="ECO:0000256" key="8">
    <source>
        <dbReference type="HAMAP-Rule" id="MF_00178"/>
    </source>
</evidence>
<feature type="binding site" evidence="8">
    <location>
        <begin position="81"/>
        <end position="83"/>
    </location>
    <ligand>
        <name>5-amino-6-(D-ribitylamino)uracil</name>
        <dbReference type="ChEBI" id="CHEBI:15934"/>
    </ligand>
</feature>
<comment type="similarity">
    <text evidence="2 8">Belongs to the DMRL synthase family.</text>
</comment>
<dbReference type="GO" id="GO:0005829">
    <property type="term" value="C:cytosol"/>
    <property type="evidence" value="ECO:0007669"/>
    <property type="project" value="TreeGrafter"/>
</dbReference>
<dbReference type="CDD" id="cd09209">
    <property type="entry name" value="Lumazine_synthase-I"/>
    <property type="match status" value="1"/>
</dbReference>